<evidence type="ECO:0000256" key="1">
    <source>
        <dbReference type="ARBA" id="ARBA00022676"/>
    </source>
</evidence>
<reference evidence="3 4" key="1">
    <citation type="submission" date="2018-07" db="EMBL/GenBank/DDBJ databases">
        <title>Genomic Encyclopedia of Type Strains, Phase III (KMG-III): the genomes of soil and plant-associated and newly described type strains.</title>
        <authorList>
            <person name="Whitman W."/>
        </authorList>
    </citation>
    <scope>NUCLEOTIDE SEQUENCE [LARGE SCALE GENOMIC DNA]</scope>
    <source>
        <strain evidence="3 4">CECT 8487</strain>
    </source>
</reference>
<evidence type="ECO:0000256" key="2">
    <source>
        <dbReference type="ARBA" id="ARBA00022679"/>
    </source>
</evidence>
<dbReference type="OrthoDB" id="9793848at2"/>
<gene>
    <name evidence="3" type="ORF">DFQ02_107100</name>
</gene>
<proteinExistence type="predicted"/>
<dbReference type="GO" id="GO:0005829">
    <property type="term" value="C:cytosol"/>
    <property type="evidence" value="ECO:0007669"/>
    <property type="project" value="TreeGrafter"/>
</dbReference>
<organism evidence="3 4">
    <name type="scientific">Seonamhaeicola aphaedonensis</name>
    <dbReference type="NCBI Taxonomy" id="1461338"/>
    <lineage>
        <taxon>Bacteria</taxon>
        <taxon>Pseudomonadati</taxon>
        <taxon>Bacteroidota</taxon>
        <taxon>Flavobacteriia</taxon>
        <taxon>Flavobacteriales</taxon>
        <taxon>Flavobacteriaceae</taxon>
    </lineage>
</organism>
<dbReference type="Pfam" id="PF06865">
    <property type="entry name" value="Ppnp"/>
    <property type="match status" value="1"/>
</dbReference>
<dbReference type="InterPro" id="IPR014710">
    <property type="entry name" value="RmlC-like_jellyroll"/>
</dbReference>
<evidence type="ECO:0000313" key="4">
    <source>
        <dbReference type="Proteomes" id="UP000256629"/>
    </source>
</evidence>
<keyword evidence="1" id="KW-0328">Glycosyltransferase</keyword>
<sequence length="92" mass="10403">MIKVNEYFEGNVKSLGLSNSQGNFTVGVLLKGTYEFNTSTKEWMTLTSGNWELELPGEEIKTYGIWQSCEIPSGISFKVNALEDSSYLCRYE</sequence>
<dbReference type="PANTHER" id="PTHR36540:SF1">
    <property type="entry name" value="PYRIMIDINE_PURINE NUCLEOSIDE PHOSPHORYLASE"/>
    <property type="match status" value="1"/>
</dbReference>
<dbReference type="Proteomes" id="UP000256629">
    <property type="component" value="Unassembled WGS sequence"/>
</dbReference>
<comment type="caution">
    <text evidence="3">The sequence shown here is derived from an EMBL/GenBank/DDBJ whole genome shotgun (WGS) entry which is preliminary data.</text>
</comment>
<keyword evidence="4" id="KW-1185">Reference proteome</keyword>
<dbReference type="RefSeq" id="WP_116524702.1">
    <property type="nucleotide sequence ID" value="NZ_QRDX01000007.1"/>
</dbReference>
<dbReference type="PANTHER" id="PTHR36540">
    <property type="entry name" value="PYRIMIDINE/PURINE NUCLEOSIDE PHOSPHORYLASE"/>
    <property type="match status" value="1"/>
</dbReference>
<name>A0A3D9H8X3_9FLAO</name>
<accession>A0A3D9H8X3</accession>
<dbReference type="InterPro" id="IPR011051">
    <property type="entry name" value="RmlC_Cupin_sf"/>
</dbReference>
<dbReference type="Gene3D" id="2.60.120.10">
    <property type="entry name" value="Jelly Rolls"/>
    <property type="match status" value="1"/>
</dbReference>
<dbReference type="SUPFAM" id="SSF51182">
    <property type="entry name" value="RmlC-like cupins"/>
    <property type="match status" value="1"/>
</dbReference>
<dbReference type="GO" id="GO:0004731">
    <property type="term" value="F:purine-nucleoside phosphorylase activity"/>
    <property type="evidence" value="ECO:0007669"/>
    <property type="project" value="TreeGrafter"/>
</dbReference>
<evidence type="ECO:0000313" key="3">
    <source>
        <dbReference type="EMBL" id="RED45954.1"/>
    </source>
</evidence>
<keyword evidence="2" id="KW-0808">Transferase</keyword>
<protein>
    <submittedName>
        <fullName evidence="3">Uncharacterized protein</fullName>
    </submittedName>
</protein>
<dbReference type="InterPro" id="IPR009664">
    <property type="entry name" value="Ppnp"/>
</dbReference>
<dbReference type="EMBL" id="QRDX01000007">
    <property type="protein sequence ID" value="RED45954.1"/>
    <property type="molecule type" value="Genomic_DNA"/>
</dbReference>
<dbReference type="AlphaFoldDB" id="A0A3D9H8X3"/>
<dbReference type="GO" id="GO:0016154">
    <property type="term" value="F:pyrimidine-nucleoside phosphorylase activity"/>
    <property type="evidence" value="ECO:0007669"/>
    <property type="project" value="TreeGrafter"/>
</dbReference>